<dbReference type="EMBL" id="MCFA01000062">
    <property type="protein sequence ID" value="ORY11318.1"/>
    <property type="molecule type" value="Genomic_DNA"/>
</dbReference>
<dbReference type="OrthoDB" id="420564at2759"/>
<organism evidence="2 3">
    <name type="scientific">Clohesyomyces aquaticus</name>
    <dbReference type="NCBI Taxonomy" id="1231657"/>
    <lineage>
        <taxon>Eukaryota</taxon>
        <taxon>Fungi</taxon>
        <taxon>Dikarya</taxon>
        <taxon>Ascomycota</taxon>
        <taxon>Pezizomycotina</taxon>
        <taxon>Dothideomycetes</taxon>
        <taxon>Pleosporomycetidae</taxon>
        <taxon>Pleosporales</taxon>
        <taxon>Lindgomycetaceae</taxon>
        <taxon>Clohesyomyces</taxon>
    </lineage>
</organism>
<name>A0A1Y1ZM70_9PLEO</name>
<feature type="compositionally biased region" description="Basic and acidic residues" evidence="1">
    <location>
        <begin position="1"/>
        <end position="17"/>
    </location>
</feature>
<evidence type="ECO:0000256" key="1">
    <source>
        <dbReference type="SAM" id="MobiDB-lite"/>
    </source>
</evidence>
<keyword evidence="3" id="KW-1185">Reference proteome</keyword>
<accession>A0A1Y1ZM70</accession>
<feature type="region of interest" description="Disordered" evidence="1">
    <location>
        <begin position="169"/>
        <end position="192"/>
    </location>
</feature>
<proteinExistence type="predicted"/>
<dbReference type="AlphaFoldDB" id="A0A1Y1ZM70"/>
<feature type="region of interest" description="Disordered" evidence="1">
    <location>
        <begin position="1"/>
        <end position="48"/>
    </location>
</feature>
<feature type="compositionally biased region" description="Polar residues" evidence="1">
    <location>
        <begin position="39"/>
        <end position="48"/>
    </location>
</feature>
<evidence type="ECO:0000313" key="3">
    <source>
        <dbReference type="Proteomes" id="UP000193144"/>
    </source>
</evidence>
<protein>
    <submittedName>
        <fullName evidence="2">Uncharacterized protein</fullName>
    </submittedName>
</protein>
<sequence length="192" mass="21562">MDWSADRRMETAVEKTTHSNSSIQLASPRLPRFPPEPPSQSMGPNTTSTNLRYLTSSSYRQYSRSLPADLSQFHTLCETYDCLGVDVLGAQSVDDIFAEVKACKNDLKAQKPKLRDAAFKLLCIVLLGEIQDDTRTAAKMFDIVLFIGRFVVTEMPISGLNEWMKKGDANDSDEGFTTDKEESFGYYDSDDF</sequence>
<comment type="caution">
    <text evidence="2">The sequence shown here is derived from an EMBL/GenBank/DDBJ whole genome shotgun (WGS) entry which is preliminary data.</text>
</comment>
<gene>
    <name evidence="2" type="ORF">BCR34DRAFT_587981</name>
</gene>
<reference evidence="2 3" key="1">
    <citation type="submission" date="2016-07" db="EMBL/GenBank/DDBJ databases">
        <title>Pervasive Adenine N6-methylation of Active Genes in Fungi.</title>
        <authorList>
            <consortium name="DOE Joint Genome Institute"/>
            <person name="Mondo S.J."/>
            <person name="Dannebaum R.O."/>
            <person name="Kuo R.C."/>
            <person name="Labutti K."/>
            <person name="Haridas S."/>
            <person name="Kuo A."/>
            <person name="Salamov A."/>
            <person name="Ahrendt S.R."/>
            <person name="Lipzen A."/>
            <person name="Sullivan W."/>
            <person name="Andreopoulos W.B."/>
            <person name="Clum A."/>
            <person name="Lindquist E."/>
            <person name="Daum C."/>
            <person name="Ramamoorthy G.K."/>
            <person name="Gryganskyi A."/>
            <person name="Culley D."/>
            <person name="Magnuson J.K."/>
            <person name="James T.Y."/>
            <person name="O'Malley M.A."/>
            <person name="Stajich J.E."/>
            <person name="Spatafora J.W."/>
            <person name="Visel A."/>
            <person name="Grigoriev I.V."/>
        </authorList>
    </citation>
    <scope>NUCLEOTIDE SEQUENCE [LARGE SCALE GENOMIC DNA]</scope>
    <source>
        <strain evidence="2 3">CBS 115471</strain>
    </source>
</reference>
<dbReference type="Proteomes" id="UP000193144">
    <property type="component" value="Unassembled WGS sequence"/>
</dbReference>
<evidence type="ECO:0000313" key="2">
    <source>
        <dbReference type="EMBL" id="ORY11318.1"/>
    </source>
</evidence>